<reference evidence="1" key="1">
    <citation type="journal article" date="2021" name="Front. Microbiol.">
        <title>Comprehensive Comparative Genomics and Phenotyping of Methylobacterium Species.</title>
        <authorList>
            <person name="Alessa O."/>
            <person name="Ogura Y."/>
            <person name="Fujitani Y."/>
            <person name="Takami H."/>
            <person name="Hayashi T."/>
            <person name="Sahin N."/>
            <person name="Tani A."/>
        </authorList>
    </citation>
    <scope>NUCLEOTIDE SEQUENCE</scope>
    <source>
        <strain evidence="1">NBRC 15686</strain>
    </source>
</reference>
<proteinExistence type="predicted"/>
<reference evidence="1" key="2">
    <citation type="submission" date="2021-08" db="EMBL/GenBank/DDBJ databases">
        <authorList>
            <person name="Tani A."/>
            <person name="Ola A."/>
            <person name="Ogura Y."/>
            <person name="Katsura K."/>
            <person name="Hayashi T."/>
        </authorList>
    </citation>
    <scope>NUCLEOTIDE SEQUENCE</scope>
    <source>
        <strain evidence="1">NBRC 15686</strain>
    </source>
</reference>
<dbReference type="Proteomes" id="UP001055039">
    <property type="component" value="Unassembled WGS sequence"/>
</dbReference>
<keyword evidence="2" id="KW-1185">Reference proteome</keyword>
<sequence>MGRPPLKPKDPTVKTTIRLTESLLRRVRIVFPDGEMSDFLRKCLEAEVERREASAARSSKPSP</sequence>
<evidence type="ECO:0000313" key="1">
    <source>
        <dbReference type="EMBL" id="GJE63776.1"/>
    </source>
</evidence>
<dbReference type="EMBL" id="BPRC01000001">
    <property type="protein sequence ID" value="GJE63776.1"/>
    <property type="molecule type" value="Genomic_DNA"/>
</dbReference>
<protein>
    <submittedName>
        <fullName evidence="1">Uncharacterized protein</fullName>
    </submittedName>
</protein>
<name>A0ABQ4U8Z1_9HYPH</name>
<gene>
    <name evidence="1" type="ORF">LNAOJCKE_0974</name>
</gene>
<organism evidence="1 2">
    <name type="scientific">Methylorubrum aminovorans</name>
    <dbReference type="NCBI Taxonomy" id="269069"/>
    <lineage>
        <taxon>Bacteria</taxon>
        <taxon>Pseudomonadati</taxon>
        <taxon>Pseudomonadota</taxon>
        <taxon>Alphaproteobacteria</taxon>
        <taxon>Hyphomicrobiales</taxon>
        <taxon>Methylobacteriaceae</taxon>
        <taxon>Methylorubrum</taxon>
    </lineage>
</organism>
<comment type="caution">
    <text evidence="1">The sequence shown here is derived from an EMBL/GenBank/DDBJ whole genome shotgun (WGS) entry which is preliminary data.</text>
</comment>
<accession>A0ABQ4U8Z1</accession>
<evidence type="ECO:0000313" key="2">
    <source>
        <dbReference type="Proteomes" id="UP001055039"/>
    </source>
</evidence>